<feature type="compositionally biased region" description="Gly residues" evidence="3">
    <location>
        <begin position="123"/>
        <end position="139"/>
    </location>
</feature>
<dbReference type="EMBL" id="SOHE01000015">
    <property type="protein sequence ID" value="TFD54715.1"/>
    <property type="molecule type" value="Genomic_DNA"/>
</dbReference>
<dbReference type="Gene3D" id="2.40.10.120">
    <property type="match status" value="1"/>
</dbReference>
<keyword evidence="4" id="KW-1133">Transmembrane helix</keyword>
<feature type="transmembrane region" description="Helical" evidence="4">
    <location>
        <begin position="58"/>
        <end position="78"/>
    </location>
</feature>
<dbReference type="PRINTS" id="PR00834">
    <property type="entry name" value="PROTEASES2C"/>
</dbReference>
<dbReference type="RefSeq" id="WP_134518029.1">
    <property type="nucleotide sequence ID" value="NZ_SOHE01000015.1"/>
</dbReference>
<dbReference type="Pfam" id="PF13180">
    <property type="entry name" value="PDZ_2"/>
    <property type="match status" value="1"/>
</dbReference>
<dbReference type="InterPro" id="IPR001478">
    <property type="entry name" value="PDZ"/>
</dbReference>
<keyword evidence="1 6" id="KW-0645">Protease</keyword>
<comment type="caution">
    <text evidence="6">The sequence shown here is derived from an EMBL/GenBank/DDBJ whole genome shotgun (WGS) entry which is preliminary data.</text>
</comment>
<organism evidence="6 7">
    <name type="scientific">Cryobacterium frigoriphilum</name>
    <dbReference type="NCBI Taxonomy" id="1259150"/>
    <lineage>
        <taxon>Bacteria</taxon>
        <taxon>Bacillati</taxon>
        <taxon>Actinomycetota</taxon>
        <taxon>Actinomycetes</taxon>
        <taxon>Micrococcales</taxon>
        <taxon>Microbacteriaceae</taxon>
        <taxon>Cryobacterium</taxon>
    </lineage>
</organism>
<protein>
    <submittedName>
        <fullName evidence="6">Trypsin-like serine protease</fullName>
    </submittedName>
</protein>
<dbReference type="Pfam" id="PF13365">
    <property type="entry name" value="Trypsin_2"/>
    <property type="match status" value="1"/>
</dbReference>
<keyword evidence="2" id="KW-0378">Hydrolase</keyword>
<dbReference type="PANTHER" id="PTHR43343">
    <property type="entry name" value="PEPTIDASE S12"/>
    <property type="match status" value="1"/>
</dbReference>
<evidence type="ECO:0000313" key="6">
    <source>
        <dbReference type="EMBL" id="TFD54715.1"/>
    </source>
</evidence>
<dbReference type="Proteomes" id="UP000297447">
    <property type="component" value="Unassembled WGS sequence"/>
</dbReference>
<dbReference type="GO" id="GO:0006508">
    <property type="term" value="P:proteolysis"/>
    <property type="evidence" value="ECO:0007669"/>
    <property type="project" value="UniProtKB-KW"/>
</dbReference>
<proteinExistence type="predicted"/>
<dbReference type="OrthoDB" id="73775at2"/>
<dbReference type="SUPFAM" id="SSF50494">
    <property type="entry name" value="Trypsin-like serine proteases"/>
    <property type="match status" value="1"/>
</dbReference>
<evidence type="ECO:0000256" key="4">
    <source>
        <dbReference type="SAM" id="Phobius"/>
    </source>
</evidence>
<evidence type="ECO:0000313" key="7">
    <source>
        <dbReference type="Proteomes" id="UP000297447"/>
    </source>
</evidence>
<dbReference type="InterPro" id="IPR051201">
    <property type="entry name" value="Chloro_Bact_Ser_Proteases"/>
</dbReference>
<name>A0A4R9A9N8_9MICO</name>
<dbReference type="AlphaFoldDB" id="A0A4R9A9N8"/>
<reference evidence="6 7" key="1">
    <citation type="submission" date="2019-03" db="EMBL/GenBank/DDBJ databases">
        <title>Genomics of glacier-inhabiting Cryobacterium strains.</title>
        <authorList>
            <person name="Liu Q."/>
            <person name="Xin Y.-H."/>
        </authorList>
    </citation>
    <scope>NUCLEOTIDE SEQUENCE [LARGE SCALE GENOMIC DNA]</scope>
    <source>
        <strain evidence="6 7">Hh14</strain>
    </source>
</reference>
<feature type="compositionally biased region" description="Low complexity" evidence="3">
    <location>
        <begin position="140"/>
        <end position="149"/>
    </location>
</feature>
<evidence type="ECO:0000259" key="5">
    <source>
        <dbReference type="PROSITE" id="PS50106"/>
    </source>
</evidence>
<keyword evidence="4" id="KW-0472">Membrane</keyword>
<keyword evidence="4" id="KW-0812">Transmembrane</keyword>
<dbReference type="Gene3D" id="2.30.42.10">
    <property type="match status" value="1"/>
</dbReference>
<keyword evidence="7" id="KW-1185">Reference proteome</keyword>
<dbReference type="SUPFAM" id="SSF50156">
    <property type="entry name" value="PDZ domain-like"/>
    <property type="match status" value="1"/>
</dbReference>
<dbReference type="GO" id="GO:0004252">
    <property type="term" value="F:serine-type endopeptidase activity"/>
    <property type="evidence" value="ECO:0007669"/>
    <property type="project" value="InterPro"/>
</dbReference>
<feature type="domain" description="PDZ" evidence="5">
    <location>
        <begin position="352"/>
        <end position="417"/>
    </location>
</feature>
<sequence>MTTHDDRSPDQIAAAAAAAPYVVVYEAAADGTTGLNPSWGASPAPVVARRAFWRTRTAAAVGVAAALIVGSSGIGYALGQAGASSAGSDLSTTSVTGDYPGTTEGATGTEGSGADGPPDGFSAPGGAGPGAATGFGPGSSTGSSASTLESTAASDAQSVGIVLIETELDYESSAAAGTGVVLSSDGLILTNNHVIEGSTSISVTVATTGETYPAEVVGTDSSADIAVLQLTDAFGLTPADLDTTSAVAVGDAVTGVGNAGGTGELTAAAGAVTSLDETITAQNSDGSNAETLSELIEINAQIESGDSGGPLLDADGEVIGINTAASSGTANVTGYAITIENALETVAAIESGVETDTVTIGYPAFLGVAVGATTTDGSALLQAVIEGTPAAAAGLVAGDTITAVDALAVTSSSLSAVLHGYDVGDAVAVSWTDAAGASHTASVTLIAGPAD</sequence>
<accession>A0A4R9A9N8</accession>
<evidence type="ECO:0000256" key="3">
    <source>
        <dbReference type="SAM" id="MobiDB-lite"/>
    </source>
</evidence>
<feature type="region of interest" description="Disordered" evidence="3">
    <location>
        <begin position="83"/>
        <end position="149"/>
    </location>
</feature>
<dbReference type="PANTHER" id="PTHR43343:SF3">
    <property type="entry name" value="PROTEASE DO-LIKE 8, CHLOROPLASTIC"/>
    <property type="match status" value="1"/>
</dbReference>
<dbReference type="InterPro" id="IPR001940">
    <property type="entry name" value="Peptidase_S1C"/>
</dbReference>
<evidence type="ECO:0000256" key="1">
    <source>
        <dbReference type="ARBA" id="ARBA00022670"/>
    </source>
</evidence>
<evidence type="ECO:0000256" key="2">
    <source>
        <dbReference type="ARBA" id="ARBA00022801"/>
    </source>
</evidence>
<dbReference type="InterPro" id="IPR009003">
    <property type="entry name" value="Peptidase_S1_PA"/>
</dbReference>
<dbReference type="PROSITE" id="PS50106">
    <property type="entry name" value="PDZ"/>
    <property type="match status" value="1"/>
</dbReference>
<dbReference type="InterPro" id="IPR036034">
    <property type="entry name" value="PDZ_sf"/>
</dbReference>
<gene>
    <name evidence="6" type="ORF">E3T55_02670</name>
</gene>